<keyword evidence="2" id="KW-0804">Transcription</keyword>
<dbReference type="EMBL" id="VFMN01000001">
    <property type="protein sequence ID" value="TQJ07819.1"/>
    <property type="molecule type" value="Genomic_DNA"/>
</dbReference>
<evidence type="ECO:0000256" key="2">
    <source>
        <dbReference type="ARBA" id="ARBA00023163"/>
    </source>
</evidence>
<dbReference type="RefSeq" id="WP_141847111.1">
    <property type="nucleotide sequence ID" value="NZ_BAAAPR010000017.1"/>
</dbReference>
<dbReference type="OrthoDB" id="7466251at2"/>
<dbReference type="Gene3D" id="1.10.10.10">
    <property type="entry name" value="Winged helix-like DNA-binding domain superfamily/Winged helix DNA-binding domain"/>
    <property type="match status" value="1"/>
</dbReference>
<dbReference type="InterPro" id="IPR005561">
    <property type="entry name" value="ANTAR"/>
</dbReference>
<dbReference type="InterPro" id="IPR036388">
    <property type="entry name" value="WH-like_DNA-bd_sf"/>
</dbReference>
<reference evidence="4 5" key="1">
    <citation type="submission" date="2019-06" db="EMBL/GenBank/DDBJ databases">
        <title>Sequencing the genomes of 1000 actinobacteria strains.</title>
        <authorList>
            <person name="Klenk H.-P."/>
        </authorList>
    </citation>
    <scope>NUCLEOTIDE SEQUENCE [LARGE SCALE GENOMIC DNA]</scope>
    <source>
        <strain evidence="4 5">DSM 18607</strain>
    </source>
</reference>
<feature type="domain" description="ANTAR" evidence="3">
    <location>
        <begin position="144"/>
        <end position="219"/>
    </location>
</feature>
<dbReference type="Proteomes" id="UP000317893">
    <property type="component" value="Unassembled WGS sequence"/>
</dbReference>
<dbReference type="Pfam" id="PF13185">
    <property type="entry name" value="GAF_2"/>
    <property type="match status" value="1"/>
</dbReference>
<evidence type="ECO:0000313" key="4">
    <source>
        <dbReference type="EMBL" id="TQJ07819.1"/>
    </source>
</evidence>
<gene>
    <name evidence="4" type="ORF">FB458_0888</name>
</gene>
<dbReference type="GO" id="GO:0003723">
    <property type="term" value="F:RNA binding"/>
    <property type="evidence" value="ECO:0007669"/>
    <property type="project" value="InterPro"/>
</dbReference>
<keyword evidence="5" id="KW-1185">Reference proteome</keyword>
<name>A0A542DXK8_9MICO</name>
<dbReference type="InterPro" id="IPR003018">
    <property type="entry name" value="GAF"/>
</dbReference>
<dbReference type="AlphaFoldDB" id="A0A542DXK8"/>
<accession>A0A542DXK8</accession>
<evidence type="ECO:0000259" key="3">
    <source>
        <dbReference type="SMART" id="SM01012"/>
    </source>
</evidence>
<evidence type="ECO:0000256" key="1">
    <source>
        <dbReference type="ARBA" id="ARBA00023015"/>
    </source>
</evidence>
<comment type="caution">
    <text evidence="4">The sequence shown here is derived from an EMBL/GenBank/DDBJ whole genome shotgun (WGS) entry which is preliminary data.</text>
</comment>
<proteinExistence type="predicted"/>
<dbReference type="InterPro" id="IPR029016">
    <property type="entry name" value="GAF-like_dom_sf"/>
</dbReference>
<dbReference type="SUPFAM" id="SSF55781">
    <property type="entry name" value="GAF domain-like"/>
    <property type="match status" value="1"/>
</dbReference>
<dbReference type="SMART" id="SM01012">
    <property type="entry name" value="ANTAR"/>
    <property type="match status" value="1"/>
</dbReference>
<protein>
    <recommendedName>
        <fullName evidence="3">ANTAR domain-containing protein</fullName>
    </recommendedName>
</protein>
<dbReference type="Gene3D" id="3.30.450.40">
    <property type="match status" value="1"/>
</dbReference>
<evidence type="ECO:0000313" key="5">
    <source>
        <dbReference type="Proteomes" id="UP000317893"/>
    </source>
</evidence>
<keyword evidence="1" id="KW-0805">Transcription regulation</keyword>
<sequence>MVERSEVLLPLLRVLAADTGGGSASERLCRAAVRLLGARGGALSLGATEDRVVVAATSTTARRMEDLQDLLGEGPSFEAFAHRRRRDTLTSSVASVHVAFETAAYGLLGDVRVLAFPFPVDDARAVGTLTVYADPAPWSRTRLEVGTRTAALLGVVLLEQESFEEMLHGTPWQHRVLVHQATGVVMTTLHVPAAESLSLLRAHAVAEDVAVVTVARGVVEDGDTAWLGAPSPRPRPGSDGR</sequence>
<organism evidence="4 5">
    <name type="scientific">Lapillicoccus jejuensis</name>
    <dbReference type="NCBI Taxonomy" id="402171"/>
    <lineage>
        <taxon>Bacteria</taxon>
        <taxon>Bacillati</taxon>
        <taxon>Actinomycetota</taxon>
        <taxon>Actinomycetes</taxon>
        <taxon>Micrococcales</taxon>
        <taxon>Intrasporangiaceae</taxon>
        <taxon>Lapillicoccus</taxon>
    </lineage>
</organism>